<organism evidence="2 4">
    <name type="scientific">Acidithiobacillus ferrivorans</name>
    <dbReference type="NCBI Taxonomy" id="160808"/>
    <lineage>
        <taxon>Bacteria</taxon>
        <taxon>Pseudomonadati</taxon>
        <taxon>Pseudomonadota</taxon>
        <taxon>Acidithiobacillia</taxon>
        <taxon>Acidithiobacillales</taxon>
        <taxon>Acidithiobacillaceae</taxon>
        <taxon>Acidithiobacillus</taxon>
    </lineage>
</organism>
<dbReference type="Proteomes" id="UP000093129">
    <property type="component" value="Unassembled WGS sequence"/>
</dbReference>
<accession>A0A1B9BZ45</accession>
<name>A0A1B9BZ45_9PROT</name>
<dbReference type="EMBL" id="CP059488">
    <property type="protein sequence ID" value="QQD72387.1"/>
    <property type="molecule type" value="Genomic_DNA"/>
</dbReference>
<gene>
    <name evidence="2" type="ORF">BBC27_10295</name>
    <name evidence="3" type="ORF">H2515_13530</name>
</gene>
<evidence type="ECO:0000313" key="5">
    <source>
        <dbReference type="Proteomes" id="UP000595420"/>
    </source>
</evidence>
<dbReference type="RefSeq" id="WP_065413198.1">
    <property type="nucleotide sequence ID" value="NZ_CP059488.1"/>
</dbReference>
<evidence type="ECO:0000256" key="1">
    <source>
        <dbReference type="SAM" id="MobiDB-lite"/>
    </source>
</evidence>
<reference evidence="3 5" key="2">
    <citation type="submission" date="2020-07" db="EMBL/GenBank/DDBJ databases">
        <title>Complete genome sequence analysis of Acidithiobacillus ferrivorans XJFY6S-08 reveals extreme environmental adaptation to alpine acid mine drainage.</title>
        <authorList>
            <person name="Yan L."/>
            <person name="Ni Y."/>
        </authorList>
    </citation>
    <scope>NUCLEOTIDE SEQUENCE [LARGE SCALE GENOMIC DNA]</scope>
    <source>
        <strain evidence="3 5">XJFY6S-08</strain>
    </source>
</reference>
<proteinExistence type="predicted"/>
<feature type="region of interest" description="Disordered" evidence="1">
    <location>
        <begin position="87"/>
        <end position="108"/>
    </location>
</feature>
<evidence type="ECO:0000313" key="4">
    <source>
        <dbReference type="Proteomes" id="UP000093129"/>
    </source>
</evidence>
<evidence type="ECO:0000313" key="3">
    <source>
        <dbReference type="EMBL" id="QQD72387.1"/>
    </source>
</evidence>
<protein>
    <submittedName>
        <fullName evidence="2">Uncharacterized protein</fullName>
    </submittedName>
</protein>
<reference evidence="2 4" key="1">
    <citation type="submission" date="2016-07" db="EMBL/GenBank/DDBJ databases">
        <title>Draft genome of a psychrotolerant acidophile Acidithiobacillus ferrivorans strain YL15.</title>
        <authorList>
            <person name="Peng T."/>
            <person name="Ma L."/>
            <person name="Nan M."/>
            <person name="An N."/>
            <person name="Wang M."/>
            <person name="Qiu G."/>
            <person name="Zeng W."/>
        </authorList>
    </citation>
    <scope>NUCLEOTIDE SEQUENCE [LARGE SCALE GENOMIC DNA]</scope>
    <source>
        <strain evidence="2 4">YL15</strain>
    </source>
</reference>
<dbReference type="Proteomes" id="UP000595420">
    <property type="component" value="Chromosome"/>
</dbReference>
<evidence type="ECO:0000313" key="2">
    <source>
        <dbReference type="EMBL" id="OCB02985.1"/>
    </source>
</evidence>
<sequence length="139" mass="14215">MSRKMIRTIIGVGLVLGIWAGAPVMAAEAAGGHGLPAIQPATFDRGAIVSNATLRQARGGGITVPGLVISAHQMPVVILWDELPLPTTSSNTQESGGSSRGNIQNGVRPNASQPLVVILPNLQNLPASVMQTSGSFSGN</sequence>
<dbReference type="AlphaFoldDB" id="A0A1B9BZ45"/>
<dbReference type="EMBL" id="MASQ01000082">
    <property type="protein sequence ID" value="OCB02985.1"/>
    <property type="molecule type" value="Genomic_DNA"/>
</dbReference>